<keyword evidence="4" id="KW-0539">Nucleus</keyword>
<keyword evidence="2" id="KW-0853">WD repeat</keyword>
<evidence type="ECO:0000256" key="4">
    <source>
        <dbReference type="ARBA" id="ARBA00023242"/>
    </source>
</evidence>
<sequence>MAKEALDSDRVNYLIWRYLLESGQSAAPTMSTVYLEKLTWTDLLDYRETAIRLQKEWNLENPQHLPFAPHVTNHALVSVLNKGLLYNACERESARTTRDVVGPVSGFFGPLAHPRPAVDEDDFENVRKRQIDDDQNQPQNGPSGKRPRLSNGYENGFDSTPKSPLMEMDVDEDQNGDGNAYPSPEQVPSPAMVTSGPETGTQIDKTTELASETTFLDISDDSSTKNAVLLQCDFNPKNPTILAVAGTDALARMWTLSRMTAAPDLSSSGMETDEPSPQRPPYLSLLDEGAPSTTNVTSLSWTSDGKLIAVASEPIDDTTAKVDIWTLEGTPISSFSGLEASVISLQWNPSNTLLLVLSPISITAGVLITVWLPTTQESRQYSLPGLNGSEQEVQAVWTSNEEFVLCGGDILQAFYCSEEAISPLRKYETREGHALSKVAYDTRSQLLATASDTGMIDIWDQQGHGRSFNAHQGLITALVWQPYQGSTPLSDNDERLLASSGEDYAISIWNARSPAKPKSSMTMSSAVIGLAFTPDGAFIAGATIDKIWIWKVDDVHMPRATWVRGTEAGWQTPRSHDSAADEDQHCLCWDADGQKLAYGVNSQLAVINFRR</sequence>
<dbReference type="SUPFAM" id="SSF50978">
    <property type="entry name" value="WD40 repeat-like"/>
    <property type="match status" value="1"/>
</dbReference>
<dbReference type="InterPro" id="IPR001680">
    <property type="entry name" value="WD40_rpt"/>
</dbReference>
<protein>
    <submittedName>
        <fullName evidence="6">Transducin beta 1X-related 1</fullName>
    </submittedName>
</protein>
<dbReference type="EMBL" id="VNKQ01000002">
    <property type="protein sequence ID" value="KAG0652590.1"/>
    <property type="molecule type" value="Genomic_DNA"/>
</dbReference>
<dbReference type="InterPro" id="IPR019775">
    <property type="entry name" value="WD40_repeat_CS"/>
</dbReference>
<proteinExistence type="predicted"/>
<name>A0A9P7B0W7_9HELO</name>
<organism evidence="6 7">
    <name type="scientific">Hyphodiscus hymeniophilus</name>
    <dbReference type="NCBI Taxonomy" id="353542"/>
    <lineage>
        <taxon>Eukaryota</taxon>
        <taxon>Fungi</taxon>
        <taxon>Dikarya</taxon>
        <taxon>Ascomycota</taxon>
        <taxon>Pezizomycotina</taxon>
        <taxon>Leotiomycetes</taxon>
        <taxon>Helotiales</taxon>
        <taxon>Hyphodiscaceae</taxon>
        <taxon>Hyphodiscus</taxon>
    </lineage>
</organism>
<evidence type="ECO:0000313" key="6">
    <source>
        <dbReference type="EMBL" id="KAG0652590.1"/>
    </source>
</evidence>
<keyword evidence="7" id="KW-1185">Reference proteome</keyword>
<dbReference type="PANTHER" id="PTHR22846:SF2">
    <property type="entry name" value="F-BOX-LIKE_WD REPEAT-CONTAINING PROTEIN EBI"/>
    <property type="match status" value="1"/>
</dbReference>
<dbReference type="InterPro" id="IPR045183">
    <property type="entry name" value="Ebi-like"/>
</dbReference>
<accession>A0A9P7B0W7</accession>
<feature type="region of interest" description="Disordered" evidence="5">
    <location>
        <begin position="130"/>
        <end position="197"/>
    </location>
</feature>
<dbReference type="AlphaFoldDB" id="A0A9P7B0W7"/>
<dbReference type="Pfam" id="PF00400">
    <property type="entry name" value="WD40"/>
    <property type="match status" value="1"/>
</dbReference>
<evidence type="ECO:0000256" key="3">
    <source>
        <dbReference type="ARBA" id="ARBA00022737"/>
    </source>
</evidence>
<dbReference type="GO" id="GO:0034967">
    <property type="term" value="C:Set3 complex"/>
    <property type="evidence" value="ECO:0007669"/>
    <property type="project" value="TreeGrafter"/>
</dbReference>
<dbReference type="SMART" id="SM00320">
    <property type="entry name" value="WD40"/>
    <property type="match status" value="5"/>
</dbReference>
<dbReference type="InterPro" id="IPR036322">
    <property type="entry name" value="WD40_repeat_dom_sf"/>
</dbReference>
<reference evidence="6" key="1">
    <citation type="submission" date="2019-07" db="EMBL/GenBank/DDBJ databases">
        <title>Hyphodiscus hymeniophilus genome sequencing and assembly.</title>
        <authorList>
            <person name="Kramer G."/>
            <person name="Nodwell J."/>
        </authorList>
    </citation>
    <scope>NUCLEOTIDE SEQUENCE</scope>
    <source>
        <strain evidence="6">ATCC 34498</strain>
    </source>
</reference>
<dbReference type="GO" id="GO:0003714">
    <property type="term" value="F:transcription corepressor activity"/>
    <property type="evidence" value="ECO:0007669"/>
    <property type="project" value="InterPro"/>
</dbReference>
<dbReference type="InterPro" id="IPR015943">
    <property type="entry name" value="WD40/YVTN_repeat-like_dom_sf"/>
</dbReference>
<dbReference type="Gene3D" id="1.20.960.30">
    <property type="match status" value="1"/>
</dbReference>
<evidence type="ECO:0000313" key="7">
    <source>
        <dbReference type="Proteomes" id="UP000785200"/>
    </source>
</evidence>
<evidence type="ECO:0000256" key="1">
    <source>
        <dbReference type="ARBA" id="ARBA00004123"/>
    </source>
</evidence>
<comment type="subcellular location">
    <subcellularLocation>
        <location evidence="1">Nucleus</location>
    </subcellularLocation>
</comment>
<dbReference type="OrthoDB" id="1367865at2759"/>
<dbReference type="GO" id="GO:0006357">
    <property type="term" value="P:regulation of transcription by RNA polymerase II"/>
    <property type="evidence" value="ECO:0007669"/>
    <property type="project" value="TreeGrafter"/>
</dbReference>
<dbReference type="Proteomes" id="UP000785200">
    <property type="component" value="Unassembled WGS sequence"/>
</dbReference>
<keyword evidence="3" id="KW-0677">Repeat</keyword>
<dbReference type="Gene3D" id="2.130.10.10">
    <property type="entry name" value="YVTN repeat-like/Quinoprotein amine dehydrogenase"/>
    <property type="match status" value="1"/>
</dbReference>
<dbReference type="PANTHER" id="PTHR22846">
    <property type="entry name" value="WD40 REPEAT PROTEIN"/>
    <property type="match status" value="1"/>
</dbReference>
<dbReference type="PROSITE" id="PS00678">
    <property type="entry name" value="WD_REPEATS_1"/>
    <property type="match status" value="1"/>
</dbReference>
<evidence type="ECO:0000256" key="5">
    <source>
        <dbReference type="SAM" id="MobiDB-lite"/>
    </source>
</evidence>
<comment type="caution">
    <text evidence="6">The sequence shown here is derived from an EMBL/GenBank/DDBJ whole genome shotgun (WGS) entry which is preliminary data.</text>
</comment>
<evidence type="ECO:0000256" key="2">
    <source>
        <dbReference type="ARBA" id="ARBA00022574"/>
    </source>
</evidence>
<gene>
    <name evidence="6" type="ORF">D0Z07_0200</name>
</gene>